<dbReference type="InterPro" id="IPR049019">
    <property type="entry name" value="NagJ-like_helical"/>
</dbReference>
<dbReference type="InterPro" id="IPR001119">
    <property type="entry name" value="SLH_dom"/>
</dbReference>
<comment type="subcellular location">
    <subcellularLocation>
        <location evidence="1">Cell envelope</location>
    </subcellularLocation>
</comment>
<feature type="domain" description="F5/8 type C" evidence="7">
    <location>
        <begin position="1299"/>
        <end position="1472"/>
    </location>
</feature>
<dbReference type="GO" id="GO:0015929">
    <property type="term" value="F:hexosaminidase activity"/>
    <property type="evidence" value="ECO:0007669"/>
    <property type="project" value="UniProtKB-ARBA"/>
</dbReference>
<dbReference type="Pfam" id="PF18998">
    <property type="entry name" value="Flg_new_2"/>
    <property type="match status" value="1"/>
</dbReference>
<dbReference type="PROSITE" id="PS51272">
    <property type="entry name" value="SLH"/>
    <property type="match status" value="3"/>
</dbReference>
<reference evidence="10" key="1">
    <citation type="journal article" date="2021" name="PeerJ">
        <title>Extensive microbial diversity within the chicken gut microbiome revealed by metagenomics and culture.</title>
        <authorList>
            <person name="Gilroy R."/>
            <person name="Ravi A."/>
            <person name="Getino M."/>
            <person name="Pursley I."/>
            <person name="Horton D.L."/>
            <person name="Alikhan N.F."/>
            <person name="Baker D."/>
            <person name="Gharbi K."/>
            <person name="Hall N."/>
            <person name="Watson M."/>
            <person name="Adriaenssens E.M."/>
            <person name="Foster-Nyarko E."/>
            <person name="Jarju S."/>
            <person name="Secka A."/>
            <person name="Antonio M."/>
            <person name="Oren A."/>
            <person name="Chaudhuri R.R."/>
            <person name="La Ragione R."/>
            <person name="Hildebrand F."/>
            <person name="Pallen M.J."/>
        </authorList>
    </citation>
    <scope>NUCLEOTIDE SEQUENCE</scope>
    <source>
        <strain evidence="10">CHK192-8294</strain>
    </source>
</reference>
<evidence type="ECO:0000259" key="8">
    <source>
        <dbReference type="PROSITE" id="PS51272"/>
    </source>
</evidence>
<comment type="caution">
    <text evidence="10">The sequence shown here is derived from an EMBL/GenBank/DDBJ whole genome shotgun (WGS) entry which is preliminary data.</text>
</comment>
<evidence type="ECO:0000256" key="6">
    <source>
        <dbReference type="SAM" id="SignalP"/>
    </source>
</evidence>
<dbReference type="Gene3D" id="3.30.379.10">
    <property type="entry name" value="Chitobiase/beta-hexosaminidase domain 2-like"/>
    <property type="match status" value="1"/>
</dbReference>
<dbReference type="InterPro" id="IPR015882">
    <property type="entry name" value="HEX_bac_N"/>
</dbReference>
<dbReference type="SUPFAM" id="SSF140657">
    <property type="entry name" value="Hyaluronidase post-catalytic domain-like"/>
    <property type="match status" value="1"/>
</dbReference>
<dbReference type="Pfam" id="PF07555">
    <property type="entry name" value="NAGidase"/>
    <property type="match status" value="1"/>
</dbReference>
<dbReference type="Proteomes" id="UP000823921">
    <property type="component" value="Unassembled WGS sequence"/>
</dbReference>
<evidence type="ECO:0000256" key="1">
    <source>
        <dbReference type="ARBA" id="ARBA00004196"/>
    </source>
</evidence>
<feature type="domain" description="GH84" evidence="9">
    <location>
        <begin position="209"/>
        <end position="488"/>
    </location>
</feature>
<dbReference type="Gene3D" id="2.60.40.4270">
    <property type="entry name" value="Listeria-Bacteroides repeat domain"/>
    <property type="match status" value="1"/>
</dbReference>
<dbReference type="InterPro" id="IPR042229">
    <property type="entry name" value="Listeria/Bacterioides_rpt_sf"/>
</dbReference>
<feature type="domain" description="SLH" evidence="8">
    <location>
        <begin position="1821"/>
        <end position="1880"/>
    </location>
</feature>
<dbReference type="InterPro" id="IPR013378">
    <property type="entry name" value="InlB-like_B-rpt"/>
</dbReference>
<accession>A0A9D2MLE0</accession>
<dbReference type="SUPFAM" id="SSF49785">
    <property type="entry name" value="Galactose-binding domain-like"/>
    <property type="match status" value="3"/>
</dbReference>
<dbReference type="GO" id="GO:0030313">
    <property type="term" value="C:cell envelope"/>
    <property type="evidence" value="ECO:0007669"/>
    <property type="project" value="UniProtKB-SubCell"/>
</dbReference>
<evidence type="ECO:0000259" key="9">
    <source>
        <dbReference type="PROSITE" id="PS52009"/>
    </source>
</evidence>
<dbReference type="InterPro" id="IPR017853">
    <property type="entry name" value="GH"/>
</dbReference>
<dbReference type="GO" id="GO:1901135">
    <property type="term" value="P:carbohydrate derivative metabolic process"/>
    <property type="evidence" value="ECO:0007669"/>
    <property type="project" value="UniProtKB-ARBA"/>
</dbReference>
<comment type="similarity">
    <text evidence="5">Belongs to the glycosyl hydrolase 84 family.</text>
</comment>
<feature type="domain" description="F5/8 type C" evidence="7">
    <location>
        <begin position="662"/>
        <end position="795"/>
    </location>
</feature>
<dbReference type="PROSITE" id="PS52009">
    <property type="entry name" value="GH84"/>
    <property type="match status" value="1"/>
</dbReference>
<dbReference type="Pfam" id="PF00754">
    <property type="entry name" value="F5_F8_type_C"/>
    <property type="match status" value="3"/>
</dbReference>
<dbReference type="SUPFAM" id="SSF55545">
    <property type="entry name" value="beta-N-acetylhexosaminidase-like domain"/>
    <property type="match status" value="1"/>
</dbReference>
<evidence type="ECO:0000256" key="3">
    <source>
        <dbReference type="ARBA" id="ARBA00022801"/>
    </source>
</evidence>
<evidence type="ECO:0000259" key="7">
    <source>
        <dbReference type="PROSITE" id="PS50022"/>
    </source>
</evidence>
<reference evidence="10" key="2">
    <citation type="submission" date="2021-04" db="EMBL/GenBank/DDBJ databases">
        <authorList>
            <person name="Gilroy R."/>
        </authorList>
    </citation>
    <scope>NUCLEOTIDE SEQUENCE</scope>
    <source>
        <strain evidence="10">CHK192-8294</strain>
    </source>
</reference>
<sequence length="2005" mass="216045">MKSQGNRRVLALLLAGTMLSTTFSPAFALQPPAEGAVQDSLVNGFSEDPNRYEIYPVPHSVVYPEGTEPFTMTTEVNVVAETGIDTYTTAFLEEILSGYGMTMTTSNGVVEGKTNILLGIYGDGDTAVADPTPASRTDLFEDTDSTGKGKYDPYMLVADTTENANGVVTIVGKDSDCVYYGLATLQMMFTSFAGQKFLPVQIEDYSNVRFRGFIEGFYGGFDYEGRESQMRSIRDVKGNLYVFASKTDPYHAERWYDLYPDEELAQIKHLADVAKETKVDYAWSVHIGKGGFFSGASSDPASGEQYTKYLENVEKLKAKFQQMYDVGVRNFHILNDDYNSGTNADVVALLNTMNAWLKEKEKGDCGPILYCPKGYNVGWAGDGSELNALRGLDEDIYIYWTGSDVNSPITQDNIDWPYEKSGHYPATWLNYPCSEHDKAGIYLGDISHYVSTADGLSGQMGIISNPVNYPEANKVAYFQLISWGWNRDNYTDYMEELWEDCFKYLQPEVYDSYLTIARNVSNCPDSGRIHEGFPESEYLADTLDSVKEKALAGALTADDGELKSLLEEFAHILSAVEDFRANCANAALVAELEPWLKSLTAIVTADQQALLAILAVQEGDVNAAWTYLSNASLGLDEWDGYPTPQYPTVMAKAGSRRLQPFATELIAAVRDQMLPLLSPDGSLGSGTSFYAVLGGQKQEDSDNSARMFDGDTGTAASYSIVQQEGDYVGVDLGKVQTVSAIDILQGKSDTDHDYLHKATLECSVDGQTWVTLVEKVNSHHILVEDLDVAARYVRLRLVEAGYGSKPDYWTNIREFTVTTDGAESSMVYTSLEDTSAMQASEDGGVYTLNVSGDLTLQQGDYVGLRLPEIMGISEIALTGALPEGLTLQYSANGAVWTDGAPADLAVMRYIRLYNGSASPYVGSIPAISATSAELKTELSFVSSNMSIYQDNVWEKMTDGDRATFTWTGAKQTEGQYVIFDLGSEQPVYDVTLWFPESGTDYPHYLDISVGSDTDPEGAWTSIGTFDNQPDMDPPYRYYACNGGGVSARYIKLEITKTDKGWIKFNELEVNQDLEQGAALGAFSGKPEGDFEKAMDGNITTFFAPGVVEGEDGYLQYLISDNSNLSGITILQSPDAISNAEVKVQTADQQWVSLGALDQGVCTFDTAELGALLALRLEWKAGTSPAIAEIILLTGGTGGDTPTGTIPLRTPNIYEPQATEAEAISVNYNTPVEQVGLPAQAEVTLSSGHTLSLPVTWSCDDYDPEVPGDYTFTGVYQLDGSIANPGLFALSATVTIKPEAGEPAEPVTGNLALGCAVTVSGEEPGVSAPGSNLVDDNTGTRWSAWPIMKEKNDTDPSNQIADVEWAVFDLNQSQNGEDLGGTNTITSVIVTGSGNKAWGTKYAIQVSDTGADDDWTTVKECEWPAADSTASVQENTLDEPAQGRYVRILFHEMNTFAMAANSVSIGEIQVFGTKTFEGQTDNPDVTSVEALTASGLLGAAFEQLSLPRQVVAQLADGTTVRLPVEWKSAGYDPNAETQTLTGTLTLDGTGVTNDNNVEAQLTLTLTGAPQVERVLLNPSSLTVELGTAFESLALPEQAVVQLSDGTAITCEILWDSTGYQPQQPGQQTVTGALVLPEGVDNAAGVTAQMTVTVKNAPNMVTVTFVSNGGTAVPAQSVEQGGTATEPPAPTRSGYRFAGWYSDEALTQAWDFSQPVNADLKLYAKWTESGSSGGGTASYAITVEGSANGTVTASRQTASKGLTVTLTVKPDQGYKLGDITVTQKSGSQVKLTDKGDGKYTFSMPASAVTVKASFVKDETPVDTGLPFADVKTGDWYYEAVKYAYDNKLMDGTSATAFAPLMTTNRAMVVTILWRQAGSPVVDYAMNFSDVEEGLWYSEAVRWAAAEGIVTGYSDTVFAPDDTVTREQLAAILYRYAGNKGYDLSAKGDLNAFTDGGKTSSWAAEAMEWAVGAKLLSGKGGSVLDPAGTATRAEVAQILMNFCQSVEQ</sequence>
<dbReference type="Gene3D" id="2.60.120.260">
    <property type="entry name" value="Galactose-binding domain-like"/>
    <property type="match status" value="3"/>
</dbReference>
<keyword evidence="3 5" id="KW-0378">Hydrolase</keyword>
<keyword evidence="4 5" id="KW-0326">Glycosidase</keyword>
<dbReference type="Gene3D" id="3.20.20.80">
    <property type="entry name" value="Glycosidases"/>
    <property type="match status" value="1"/>
</dbReference>
<proteinExistence type="inferred from homology"/>
<dbReference type="Pfam" id="PF09479">
    <property type="entry name" value="Flg_new"/>
    <property type="match status" value="1"/>
</dbReference>
<protein>
    <submittedName>
        <fullName evidence="10">Beta-N-acetylglucosaminidase domain-containing protein</fullName>
    </submittedName>
</protein>
<dbReference type="EMBL" id="DWXO01000048">
    <property type="protein sequence ID" value="HJB80292.1"/>
    <property type="molecule type" value="Genomic_DNA"/>
</dbReference>
<dbReference type="Pfam" id="PF02838">
    <property type="entry name" value="Glyco_hydro_20b"/>
    <property type="match status" value="1"/>
</dbReference>
<evidence type="ECO:0000256" key="4">
    <source>
        <dbReference type="ARBA" id="ARBA00023295"/>
    </source>
</evidence>
<dbReference type="PANTHER" id="PTHR13170:SF16">
    <property type="entry name" value="PROTEIN O-GLCNACASE"/>
    <property type="match status" value="1"/>
</dbReference>
<evidence type="ECO:0000256" key="2">
    <source>
        <dbReference type="ARBA" id="ARBA00022737"/>
    </source>
</evidence>
<keyword evidence="6" id="KW-0732">Signal</keyword>
<dbReference type="InterPro" id="IPR000421">
    <property type="entry name" value="FA58C"/>
</dbReference>
<dbReference type="InterPro" id="IPR029018">
    <property type="entry name" value="Hex-like_dom2"/>
</dbReference>
<dbReference type="InterPro" id="IPR051822">
    <property type="entry name" value="Glycosyl_Hydrolase_84"/>
</dbReference>
<dbReference type="InterPro" id="IPR044060">
    <property type="entry name" value="Bacterial_rp_domain"/>
</dbReference>
<dbReference type="InterPro" id="IPR011081">
    <property type="entry name" value="Big_4"/>
</dbReference>
<dbReference type="NCBIfam" id="TIGR02543">
    <property type="entry name" value="List_Bact_rpt"/>
    <property type="match status" value="1"/>
</dbReference>
<dbReference type="Gene3D" id="1.20.58.460">
    <property type="entry name" value="Hyaluronidase post-catalytic domain-like"/>
    <property type="match status" value="1"/>
</dbReference>
<dbReference type="GO" id="GO:0005975">
    <property type="term" value="P:carbohydrate metabolic process"/>
    <property type="evidence" value="ECO:0007669"/>
    <property type="project" value="UniProtKB-ARBA"/>
</dbReference>
<dbReference type="InterPro" id="IPR008979">
    <property type="entry name" value="Galactose-bd-like_sf"/>
</dbReference>
<gene>
    <name evidence="10" type="ORF">H9712_04855</name>
</gene>
<dbReference type="PROSITE" id="PS50022">
    <property type="entry name" value="FA58C_3"/>
    <property type="match status" value="3"/>
</dbReference>
<dbReference type="Pfam" id="PF07532">
    <property type="entry name" value="Big_4"/>
    <property type="match status" value="1"/>
</dbReference>
<feature type="domain" description="SLH" evidence="8">
    <location>
        <begin position="1881"/>
        <end position="1944"/>
    </location>
</feature>
<keyword evidence="2" id="KW-0677">Repeat</keyword>
<organism evidence="10 11">
    <name type="scientific">Candidatus Flavonifractor intestinigallinarum</name>
    <dbReference type="NCBI Taxonomy" id="2838586"/>
    <lineage>
        <taxon>Bacteria</taxon>
        <taxon>Bacillati</taxon>
        <taxon>Bacillota</taxon>
        <taxon>Clostridia</taxon>
        <taxon>Eubacteriales</taxon>
        <taxon>Oscillospiraceae</taxon>
        <taxon>Flavonifractor</taxon>
    </lineage>
</organism>
<dbReference type="SUPFAM" id="SSF51445">
    <property type="entry name" value="(Trans)glycosidases"/>
    <property type="match status" value="1"/>
</dbReference>
<evidence type="ECO:0000313" key="11">
    <source>
        <dbReference type="Proteomes" id="UP000823921"/>
    </source>
</evidence>
<feature type="domain" description="F5/8 type C" evidence="7">
    <location>
        <begin position="922"/>
        <end position="1072"/>
    </location>
</feature>
<dbReference type="PANTHER" id="PTHR13170">
    <property type="entry name" value="O-GLCNACASE"/>
    <property type="match status" value="1"/>
</dbReference>
<feature type="active site" description="Proton donor" evidence="5">
    <location>
        <position position="337"/>
    </location>
</feature>
<dbReference type="Pfam" id="PF00395">
    <property type="entry name" value="SLH"/>
    <property type="match status" value="3"/>
</dbReference>
<feature type="signal peptide" evidence="6">
    <location>
        <begin position="1"/>
        <end position="28"/>
    </location>
</feature>
<feature type="domain" description="SLH" evidence="8">
    <location>
        <begin position="1947"/>
        <end position="2005"/>
    </location>
</feature>
<feature type="chain" id="PRO_5038734812" evidence="6">
    <location>
        <begin position="29"/>
        <end position="2005"/>
    </location>
</feature>
<name>A0A9D2MLE0_9FIRM</name>
<evidence type="ECO:0000313" key="10">
    <source>
        <dbReference type="EMBL" id="HJB80292.1"/>
    </source>
</evidence>
<dbReference type="Pfam" id="PF21774">
    <property type="entry name" value="NagJ_C"/>
    <property type="match status" value="1"/>
</dbReference>
<dbReference type="InterPro" id="IPR011496">
    <property type="entry name" value="O-GlcNAcase_cat"/>
</dbReference>
<evidence type="ECO:0000256" key="5">
    <source>
        <dbReference type="PROSITE-ProRule" id="PRU01353"/>
    </source>
</evidence>